<evidence type="ECO:0000256" key="1">
    <source>
        <dbReference type="SAM" id="SignalP"/>
    </source>
</evidence>
<feature type="chain" id="PRO_5045873950" evidence="1">
    <location>
        <begin position="22"/>
        <end position="184"/>
    </location>
</feature>
<evidence type="ECO:0000259" key="2">
    <source>
        <dbReference type="Pfam" id="PF13590"/>
    </source>
</evidence>
<dbReference type="Proteomes" id="UP000613030">
    <property type="component" value="Unassembled WGS sequence"/>
</dbReference>
<keyword evidence="4" id="KW-1185">Reference proteome</keyword>
<protein>
    <submittedName>
        <fullName evidence="3">DUF4136 domain-containing protein</fullName>
    </submittedName>
</protein>
<feature type="domain" description="DUF4136" evidence="2">
    <location>
        <begin position="25"/>
        <end position="178"/>
    </location>
</feature>
<accession>A0ABS1KNG7</accession>
<name>A0ABS1KNG7_9BACT</name>
<dbReference type="Pfam" id="PF13590">
    <property type="entry name" value="DUF4136"/>
    <property type="match status" value="1"/>
</dbReference>
<dbReference type="RefSeq" id="WP_202008259.1">
    <property type="nucleotide sequence ID" value="NZ_JAERRB010000002.1"/>
</dbReference>
<reference evidence="3 4" key="1">
    <citation type="submission" date="2021-01" db="EMBL/GenBank/DDBJ databases">
        <title>Chryseolinea sp. Jin1 Genome sequencing and assembly.</title>
        <authorList>
            <person name="Kim I."/>
        </authorList>
    </citation>
    <scope>NUCLEOTIDE SEQUENCE [LARGE SCALE GENOMIC DNA]</scope>
    <source>
        <strain evidence="3 4">Jin1</strain>
    </source>
</reference>
<proteinExistence type="predicted"/>
<dbReference type="Gene3D" id="3.30.160.670">
    <property type="match status" value="1"/>
</dbReference>
<feature type="signal peptide" evidence="1">
    <location>
        <begin position="1"/>
        <end position="21"/>
    </location>
</feature>
<evidence type="ECO:0000313" key="3">
    <source>
        <dbReference type="EMBL" id="MBL0740884.1"/>
    </source>
</evidence>
<dbReference type="InterPro" id="IPR025411">
    <property type="entry name" value="DUF4136"/>
</dbReference>
<dbReference type="EMBL" id="JAERRB010000002">
    <property type="protein sequence ID" value="MBL0740884.1"/>
    <property type="molecule type" value="Genomic_DNA"/>
</dbReference>
<keyword evidence="1" id="KW-0732">Signal</keyword>
<comment type="caution">
    <text evidence="3">The sequence shown here is derived from an EMBL/GenBank/DDBJ whole genome shotgun (WGS) entry which is preliminary data.</text>
</comment>
<gene>
    <name evidence="3" type="ORF">JI741_06615</name>
</gene>
<sequence length="184" mass="20497">MKKIGFLMVCSLVVMTASLRAQTTVETHTGKGVDLTVYKTFTVAKGEFMTPPDERNISEESLFKTIKKSIIEELEMRGYTYVEDSTAQLVVSYVAGGYNYTDGGVNGPLGQTPASNGTQLDQPRAWSRETREGMMMIDIDDAHSKKELWKASANLTLDGADLHRALDASVYKAFKKFPKRKKKK</sequence>
<organism evidence="3 4">
    <name type="scientific">Chryseolinea lacunae</name>
    <dbReference type="NCBI Taxonomy" id="2801331"/>
    <lineage>
        <taxon>Bacteria</taxon>
        <taxon>Pseudomonadati</taxon>
        <taxon>Bacteroidota</taxon>
        <taxon>Cytophagia</taxon>
        <taxon>Cytophagales</taxon>
        <taxon>Fulvivirgaceae</taxon>
        <taxon>Chryseolinea</taxon>
    </lineage>
</organism>
<evidence type="ECO:0000313" key="4">
    <source>
        <dbReference type="Proteomes" id="UP000613030"/>
    </source>
</evidence>